<dbReference type="InterPro" id="IPR001279">
    <property type="entry name" value="Metallo-B-lactamas"/>
</dbReference>
<dbReference type="Gene3D" id="3.60.15.10">
    <property type="entry name" value="Ribonuclease Z/Hydroxyacylglutathione hydrolase-like"/>
    <property type="match status" value="1"/>
</dbReference>
<name>A0ABY7YKZ3_9HYPH</name>
<reference evidence="2 3" key="1">
    <citation type="submission" date="2023-02" db="EMBL/GenBank/DDBJ databases">
        <title>Devosia algicola sp. nov., isolated from the phycosphere of marine algae.</title>
        <authorList>
            <person name="Kim J.M."/>
            <person name="Lee J.K."/>
            <person name="Choi B.J."/>
            <person name="Bayburt H."/>
            <person name="Jeon C.O."/>
        </authorList>
    </citation>
    <scope>NUCLEOTIDE SEQUENCE [LARGE SCALE GENOMIC DNA]</scope>
    <source>
        <strain evidence="2 3">G20-9</strain>
    </source>
</reference>
<feature type="domain" description="Metallo-beta-lactamase" evidence="1">
    <location>
        <begin position="73"/>
        <end position="222"/>
    </location>
</feature>
<evidence type="ECO:0000313" key="3">
    <source>
        <dbReference type="Proteomes" id="UP001220530"/>
    </source>
</evidence>
<protein>
    <recommendedName>
        <fullName evidence="1">Metallo-beta-lactamase domain-containing protein</fullName>
    </recommendedName>
</protein>
<dbReference type="EMBL" id="CP118246">
    <property type="protein sequence ID" value="WDR01828.1"/>
    <property type="molecule type" value="Genomic_DNA"/>
</dbReference>
<dbReference type="PANTHER" id="PTHR36839">
    <property type="entry name" value="METALLO-BETA-LACTAMASE FAMILY PROTEIN (AFU_ORTHOLOGUE AFUA_5G12770)"/>
    <property type="match status" value="1"/>
</dbReference>
<accession>A0ABY7YKZ3</accession>
<dbReference type="RefSeq" id="WP_282218238.1">
    <property type="nucleotide sequence ID" value="NZ_CP118246.1"/>
</dbReference>
<dbReference type="SMART" id="SM00849">
    <property type="entry name" value="Lactamase_B"/>
    <property type="match status" value="1"/>
</dbReference>
<dbReference type="InterPro" id="IPR036866">
    <property type="entry name" value="RibonucZ/Hydroxyglut_hydro"/>
</dbReference>
<evidence type="ECO:0000313" key="2">
    <source>
        <dbReference type="EMBL" id="WDR01828.1"/>
    </source>
</evidence>
<evidence type="ECO:0000259" key="1">
    <source>
        <dbReference type="SMART" id="SM00849"/>
    </source>
</evidence>
<keyword evidence="3" id="KW-1185">Reference proteome</keyword>
<sequence>MTPWICATCCVEFSPSLNPPARCPICEDERQYVGAGGQRWTSMSELGQSHTNQWVEIEPCLTGIGVNPSTGIGQRALLVQTDKGNVLWDCTPLITAETIAQIKSLGGVVAMTMSHPHFYAAMVSWSQALGGVPILLPEADKDHVMRPDPAITYWQGDALTIVPGVRAVRCGGHFAGSTVLHWAAGAGGDGILLTGDTIQVVPDAGWLSFMRSYPNLIPLPGHVVRQIAATVAPLEFDRLYGGWWDKFLLQGAHAAVQRSADRYVKALD</sequence>
<organism evidence="2 3">
    <name type="scientific">Devosia algicola</name>
    <dbReference type="NCBI Taxonomy" id="3026418"/>
    <lineage>
        <taxon>Bacteria</taxon>
        <taxon>Pseudomonadati</taxon>
        <taxon>Pseudomonadota</taxon>
        <taxon>Alphaproteobacteria</taxon>
        <taxon>Hyphomicrobiales</taxon>
        <taxon>Devosiaceae</taxon>
        <taxon>Devosia</taxon>
    </lineage>
</organism>
<dbReference type="PANTHER" id="PTHR36839:SF1">
    <property type="entry name" value="METALLO-BETA-LACTAMASE FAMILY PROTEIN (AFU_ORTHOLOGUE AFUA_5G12770)"/>
    <property type="match status" value="1"/>
</dbReference>
<dbReference type="SUPFAM" id="SSF56281">
    <property type="entry name" value="Metallo-hydrolase/oxidoreductase"/>
    <property type="match status" value="1"/>
</dbReference>
<dbReference type="Proteomes" id="UP001220530">
    <property type="component" value="Chromosome"/>
</dbReference>
<gene>
    <name evidence="2" type="ORF">PSQ19_14030</name>
</gene>
<proteinExistence type="predicted"/>